<dbReference type="GO" id="GO:0016831">
    <property type="term" value="F:carboxy-lyase activity"/>
    <property type="evidence" value="ECO:0007669"/>
    <property type="project" value="UniProtKB-KW"/>
</dbReference>
<comment type="cofactor">
    <cofactor evidence="1">
        <name>pyridoxal 5'-phosphate</name>
        <dbReference type="ChEBI" id="CHEBI:597326"/>
    </cofactor>
</comment>
<evidence type="ECO:0000256" key="3">
    <source>
        <dbReference type="ARBA" id="ARBA00022793"/>
    </source>
</evidence>
<feature type="domain" description="Orn/Lys/Arg decarboxylase C-terminal" evidence="7">
    <location>
        <begin position="384"/>
        <end position="429"/>
    </location>
</feature>
<evidence type="ECO:0000313" key="9">
    <source>
        <dbReference type="Proteomes" id="UP000886805"/>
    </source>
</evidence>
<evidence type="ECO:0000256" key="5">
    <source>
        <dbReference type="ARBA" id="ARBA00023239"/>
    </source>
</evidence>
<dbReference type="Pfam" id="PF01276">
    <property type="entry name" value="OKR_DC_1"/>
    <property type="match status" value="1"/>
</dbReference>
<evidence type="ECO:0000256" key="4">
    <source>
        <dbReference type="ARBA" id="ARBA00022898"/>
    </source>
</evidence>
<name>A0A9D1X481_9FIRM</name>
<evidence type="ECO:0000259" key="6">
    <source>
        <dbReference type="Pfam" id="PF01276"/>
    </source>
</evidence>
<comment type="similarity">
    <text evidence="2">Belongs to the Orn/Lys/Arg decarboxylase class-I family.</text>
</comment>
<dbReference type="InterPro" id="IPR036633">
    <property type="entry name" value="Prn/Lys/Arg_de-COase_C_sf"/>
</dbReference>
<dbReference type="InterPro" id="IPR008286">
    <property type="entry name" value="Prn/Lys/Arg_de-COase_C"/>
</dbReference>
<feature type="domain" description="Orn/Lys/Arg decarboxylases family 1 pyridoxal-P attachment site" evidence="6">
    <location>
        <begin position="1"/>
        <end position="256"/>
    </location>
</feature>
<comment type="caution">
    <text evidence="8">The sequence shown here is derived from an EMBL/GenBank/DDBJ whole genome shotgun (WGS) entry which is preliminary data.</text>
</comment>
<gene>
    <name evidence="8" type="ORF">H9849_04020</name>
</gene>
<dbReference type="PANTHER" id="PTHR43277:SF4">
    <property type="entry name" value="ARGININE DECARBOXYLASE"/>
    <property type="match status" value="1"/>
</dbReference>
<protein>
    <submittedName>
        <fullName evidence="8">Aminotransferase class I/II-fold pyridoxal phosphate-dependent enzyme</fullName>
    </submittedName>
</protein>
<dbReference type="PANTHER" id="PTHR43277">
    <property type="entry name" value="ARGININE DECARBOXYLASE"/>
    <property type="match status" value="1"/>
</dbReference>
<keyword evidence="5" id="KW-0456">Lyase</keyword>
<dbReference type="EMBL" id="DXEQ01000111">
    <property type="protein sequence ID" value="HIX72166.1"/>
    <property type="molecule type" value="Genomic_DNA"/>
</dbReference>
<dbReference type="InterPro" id="IPR052357">
    <property type="entry name" value="Orn_Lys_Arg_decarboxylase-I"/>
</dbReference>
<organism evidence="8 9">
    <name type="scientific">Candidatus Anaerobutyricum stercoripullorum</name>
    <dbReference type="NCBI Taxonomy" id="2838456"/>
    <lineage>
        <taxon>Bacteria</taxon>
        <taxon>Bacillati</taxon>
        <taxon>Bacillota</taxon>
        <taxon>Clostridia</taxon>
        <taxon>Lachnospirales</taxon>
        <taxon>Lachnospiraceae</taxon>
        <taxon>Anaerobutyricum</taxon>
    </lineage>
</organism>
<dbReference type="AlphaFoldDB" id="A0A9D1X481"/>
<evidence type="ECO:0000256" key="1">
    <source>
        <dbReference type="ARBA" id="ARBA00001933"/>
    </source>
</evidence>
<keyword evidence="4" id="KW-0663">Pyridoxal phosphate</keyword>
<dbReference type="GO" id="GO:0008483">
    <property type="term" value="F:transaminase activity"/>
    <property type="evidence" value="ECO:0007669"/>
    <property type="project" value="UniProtKB-KW"/>
</dbReference>
<dbReference type="InterPro" id="IPR015424">
    <property type="entry name" value="PyrdxlP-dep_Trfase"/>
</dbReference>
<evidence type="ECO:0000259" key="7">
    <source>
        <dbReference type="Pfam" id="PF03711"/>
    </source>
</evidence>
<dbReference type="Proteomes" id="UP000886805">
    <property type="component" value="Unassembled WGS sequence"/>
</dbReference>
<feature type="non-terminal residue" evidence="8">
    <location>
        <position position="1"/>
    </location>
</feature>
<keyword evidence="3" id="KW-0210">Decarboxylase</keyword>
<dbReference type="Gene3D" id="3.90.105.10">
    <property type="entry name" value="Molybdopterin biosynthesis moea protein, domain 2"/>
    <property type="match status" value="1"/>
</dbReference>
<dbReference type="SUPFAM" id="SSF55904">
    <property type="entry name" value="Ornithine decarboxylase C-terminal domain"/>
    <property type="match status" value="1"/>
</dbReference>
<sequence length="458" mass="52051">EGMIRESMDILKNIYGTRESWYLVNGSTVGILAAISACCRQGDGILISRSCHKSVYNAIRILCLKAYYFEPNLSGQYQLFEEIGDEQMERIRETLEKHPDIRAVVLPSPTYEGVVMDIARLKQTTKRYDTVLIVDEAHGAHFPFHTYFPESAVKCGADIVIQSTHKTLPAMTQTALLHLCSDTISPERITDMLSVYESSSPSYVLMASAEYSVAFMHENAAKVQEYVDNLQNFRKKCEQLRCIHLIGKEGLHCWDYDRGKLVFSVKNTDWNGIRLFDTLLQRYHVELEMADHFHCIAMTSVCDSAKMYEVLWEALREIDREIMKSMSDHKENLLKCEESGHENDLLKCEKSGHENDLLKCTETAGKELIFLPEKVLESWQCENLEKETVRLEEAAGRVAGAYVMLYPPGIPVLVPGEKIMKETVENLRYYIYNGYNVLGMSGSDISVLKKCGGGKCLL</sequence>
<dbReference type="InterPro" id="IPR000310">
    <property type="entry name" value="Orn/Lys/Arg_deCO2ase_major_dom"/>
</dbReference>
<evidence type="ECO:0000256" key="2">
    <source>
        <dbReference type="ARBA" id="ARBA00010671"/>
    </source>
</evidence>
<reference evidence="8" key="1">
    <citation type="journal article" date="2021" name="PeerJ">
        <title>Extensive microbial diversity within the chicken gut microbiome revealed by metagenomics and culture.</title>
        <authorList>
            <person name="Gilroy R."/>
            <person name="Ravi A."/>
            <person name="Getino M."/>
            <person name="Pursley I."/>
            <person name="Horton D.L."/>
            <person name="Alikhan N.F."/>
            <person name="Baker D."/>
            <person name="Gharbi K."/>
            <person name="Hall N."/>
            <person name="Watson M."/>
            <person name="Adriaenssens E.M."/>
            <person name="Foster-Nyarko E."/>
            <person name="Jarju S."/>
            <person name="Secka A."/>
            <person name="Antonio M."/>
            <person name="Oren A."/>
            <person name="Chaudhuri R.R."/>
            <person name="La Ragione R."/>
            <person name="Hildebrand F."/>
            <person name="Pallen M.J."/>
        </authorList>
    </citation>
    <scope>NUCLEOTIDE SEQUENCE</scope>
    <source>
        <strain evidence="8">ChiSxjej3B15-1167</strain>
    </source>
</reference>
<proteinExistence type="inferred from homology"/>
<dbReference type="Pfam" id="PF03711">
    <property type="entry name" value="OKR_DC_1_C"/>
    <property type="match status" value="1"/>
</dbReference>
<dbReference type="Gene3D" id="3.40.640.10">
    <property type="entry name" value="Type I PLP-dependent aspartate aminotransferase-like (Major domain)"/>
    <property type="match status" value="1"/>
</dbReference>
<keyword evidence="8" id="KW-0032">Aminotransferase</keyword>
<reference evidence="8" key="2">
    <citation type="submission" date="2021-04" db="EMBL/GenBank/DDBJ databases">
        <authorList>
            <person name="Gilroy R."/>
        </authorList>
    </citation>
    <scope>NUCLEOTIDE SEQUENCE</scope>
    <source>
        <strain evidence="8">ChiSxjej3B15-1167</strain>
    </source>
</reference>
<keyword evidence="8" id="KW-0808">Transferase</keyword>
<dbReference type="SUPFAM" id="SSF53383">
    <property type="entry name" value="PLP-dependent transferases"/>
    <property type="match status" value="1"/>
</dbReference>
<accession>A0A9D1X481</accession>
<evidence type="ECO:0000313" key="8">
    <source>
        <dbReference type="EMBL" id="HIX72166.1"/>
    </source>
</evidence>
<dbReference type="InterPro" id="IPR015421">
    <property type="entry name" value="PyrdxlP-dep_Trfase_major"/>
</dbReference>